<keyword evidence="7" id="KW-0813">Transport</keyword>
<feature type="region of interest" description="Disordered" evidence="8">
    <location>
        <begin position="372"/>
        <end position="433"/>
    </location>
</feature>
<evidence type="ECO:0000256" key="1">
    <source>
        <dbReference type="ARBA" id="ARBA00004651"/>
    </source>
</evidence>
<proteinExistence type="inferred from homology"/>
<dbReference type="Pfam" id="PF04972">
    <property type="entry name" value="BON"/>
    <property type="match status" value="1"/>
</dbReference>
<evidence type="ECO:0000313" key="12">
    <source>
        <dbReference type="Proteomes" id="UP000479692"/>
    </source>
</evidence>
<dbReference type="Proteomes" id="UP000479692">
    <property type="component" value="Unassembled WGS sequence"/>
</dbReference>
<dbReference type="RefSeq" id="WP_156641761.1">
    <property type="nucleotide sequence ID" value="NZ_WOXT01000002.1"/>
</dbReference>
<keyword evidence="7" id="KW-0407">Ion channel</keyword>
<dbReference type="InterPro" id="IPR045275">
    <property type="entry name" value="MscS_archaea/bacteria_type"/>
</dbReference>
<dbReference type="Gene3D" id="1.10.287.1260">
    <property type="match status" value="1"/>
</dbReference>
<evidence type="ECO:0000256" key="8">
    <source>
        <dbReference type="SAM" id="MobiDB-lite"/>
    </source>
</evidence>
<feature type="transmembrane region" description="Helical" evidence="7">
    <location>
        <begin position="172"/>
        <end position="191"/>
    </location>
</feature>
<dbReference type="PROSITE" id="PS50914">
    <property type="entry name" value="BON"/>
    <property type="match status" value="1"/>
</dbReference>
<sequence>MTSSIAARLAPLLLLLSFACHAAAPAAALPAASSSAPTAVDAMDRALSKRVEARLASQPQLADVEASVINRVAMLHGEAVSKEDIEMAGAIAAQTTGVARVENRIELSTKLSDRFEVATQAVAEKLVRLVAAIPLLVIALAIVLLAAWIGRSLSRRMRWMARVHSNNPYMEALLRRTVQGVITLIGILVALDLLGASSLVGAVLGSAGVIGLVLGFAFKDIAENYIAGILLSLRRPFAPGDHVVVDRVHEGKVVALTSRTTLLMTLDGNQVALPNALVFRSVVLNYTENPKRRFDFIVPLDPSASVGDALKLGLDRLRGIGGVLEDPKPNALIVEYLHDQLKAQFLGWVDQRENSVPRVRSEAMRAVKSALDKGGVRRAGTPAPAVHSSTPTTEHAMHVDTSKDKEIDEQLAEAQRKTEDVNLLDDKAPATPE</sequence>
<protein>
    <recommendedName>
        <fullName evidence="7">Small-conductance mechanosensitive channel</fullName>
    </recommendedName>
</protein>
<dbReference type="InterPro" id="IPR011014">
    <property type="entry name" value="MscS_channel_TM-2"/>
</dbReference>
<dbReference type="EMBL" id="WOXT01000002">
    <property type="protein sequence ID" value="MUV14475.1"/>
    <property type="molecule type" value="Genomic_DNA"/>
</dbReference>
<feature type="chain" id="PRO_5028834736" description="Small-conductance mechanosensitive channel" evidence="9">
    <location>
        <begin position="23"/>
        <end position="433"/>
    </location>
</feature>
<evidence type="ECO:0000256" key="9">
    <source>
        <dbReference type="SAM" id="SignalP"/>
    </source>
</evidence>
<comment type="caution">
    <text evidence="7">Lacks conserved residue(s) required for the propagation of feature annotation.</text>
</comment>
<keyword evidence="5 7" id="KW-1133">Transmembrane helix</keyword>
<keyword evidence="9" id="KW-0732">Signal</keyword>
<dbReference type="InterPro" id="IPR010920">
    <property type="entry name" value="LSM_dom_sf"/>
</dbReference>
<dbReference type="Gene3D" id="2.30.30.60">
    <property type="match status" value="1"/>
</dbReference>
<keyword evidence="4 7" id="KW-0812">Transmembrane</keyword>
<evidence type="ECO:0000256" key="7">
    <source>
        <dbReference type="RuleBase" id="RU369025"/>
    </source>
</evidence>
<evidence type="ECO:0000256" key="2">
    <source>
        <dbReference type="ARBA" id="ARBA00008017"/>
    </source>
</evidence>
<comment type="function">
    <text evidence="7">Mechanosensitive channel that participates in the regulation of osmotic pressure changes within the cell, opening in response to stretch forces in the membrane lipid bilayer, without the need for other proteins. Contributes to normal resistance to hypoosmotic shock. Forms an ion channel of 1.0 nanosiemens conductance with a slight preference for anions.</text>
</comment>
<feature type="transmembrane region" description="Helical" evidence="7">
    <location>
        <begin position="197"/>
        <end position="218"/>
    </location>
</feature>
<dbReference type="Gene3D" id="3.30.70.100">
    <property type="match status" value="1"/>
</dbReference>
<feature type="transmembrane region" description="Helical" evidence="7">
    <location>
        <begin position="129"/>
        <end position="151"/>
    </location>
</feature>
<dbReference type="InterPro" id="IPR007055">
    <property type="entry name" value="BON_dom"/>
</dbReference>
<dbReference type="InterPro" id="IPR006685">
    <property type="entry name" value="MscS_channel_2nd"/>
</dbReference>
<dbReference type="InterPro" id="IPR023408">
    <property type="entry name" value="MscS_beta-dom_sf"/>
</dbReference>
<dbReference type="GO" id="GO:0005886">
    <property type="term" value="C:plasma membrane"/>
    <property type="evidence" value="ECO:0007669"/>
    <property type="project" value="UniProtKB-SubCell"/>
</dbReference>
<accession>A0A7C9HMF7</accession>
<evidence type="ECO:0000313" key="11">
    <source>
        <dbReference type="EMBL" id="MUV14475.1"/>
    </source>
</evidence>
<keyword evidence="6 7" id="KW-0472">Membrane</keyword>
<evidence type="ECO:0000256" key="5">
    <source>
        <dbReference type="ARBA" id="ARBA00022989"/>
    </source>
</evidence>
<keyword evidence="3" id="KW-1003">Cell membrane</keyword>
<feature type="compositionally biased region" description="Basic and acidic residues" evidence="8">
    <location>
        <begin position="395"/>
        <end position="433"/>
    </location>
</feature>
<comment type="similarity">
    <text evidence="2 7">Belongs to the MscS (TC 1.A.23) family.</text>
</comment>
<comment type="subunit">
    <text evidence="7">Homoheptamer.</text>
</comment>
<dbReference type="SUPFAM" id="SSF82689">
    <property type="entry name" value="Mechanosensitive channel protein MscS (YggB), C-terminal domain"/>
    <property type="match status" value="1"/>
</dbReference>
<dbReference type="PANTHER" id="PTHR30221">
    <property type="entry name" value="SMALL-CONDUCTANCE MECHANOSENSITIVE CHANNEL"/>
    <property type="match status" value="1"/>
</dbReference>
<evidence type="ECO:0000256" key="4">
    <source>
        <dbReference type="ARBA" id="ARBA00022692"/>
    </source>
</evidence>
<evidence type="ECO:0000256" key="6">
    <source>
        <dbReference type="ARBA" id="ARBA00023136"/>
    </source>
</evidence>
<reference evidence="11 12" key="1">
    <citation type="submission" date="2019-12" db="EMBL/GenBank/DDBJ databases">
        <authorList>
            <person name="Xu J."/>
        </authorList>
    </citation>
    <scope>NUCLEOTIDE SEQUENCE [LARGE SCALE GENOMIC DNA]</scope>
    <source>
        <strain evidence="11 12">HX-5-24</strain>
    </source>
</reference>
<keyword evidence="12" id="KW-1185">Reference proteome</keyword>
<dbReference type="Pfam" id="PF00924">
    <property type="entry name" value="MS_channel_2nd"/>
    <property type="match status" value="1"/>
</dbReference>
<dbReference type="GO" id="GO:0008381">
    <property type="term" value="F:mechanosensitive monoatomic ion channel activity"/>
    <property type="evidence" value="ECO:0007669"/>
    <property type="project" value="InterPro"/>
</dbReference>
<dbReference type="PANTHER" id="PTHR30221:SF1">
    <property type="entry name" value="SMALL-CONDUCTANCE MECHANOSENSITIVE CHANNEL"/>
    <property type="match status" value="1"/>
</dbReference>
<feature type="signal peptide" evidence="9">
    <location>
        <begin position="1"/>
        <end position="22"/>
    </location>
</feature>
<organism evidence="11 12">
    <name type="scientific">Noviluteimonas gilva</name>
    <dbReference type="NCBI Taxonomy" id="2682097"/>
    <lineage>
        <taxon>Bacteria</taxon>
        <taxon>Pseudomonadati</taxon>
        <taxon>Pseudomonadota</taxon>
        <taxon>Gammaproteobacteria</taxon>
        <taxon>Lysobacterales</taxon>
        <taxon>Lysobacteraceae</taxon>
        <taxon>Noviluteimonas</taxon>
    </lineage>
</organism>
<dbReference type="AlphaFoldDB" id="A0A7C9HMF7"/>
<name>A0A7C9HMF7_9GAMM</name>
<evidence type="ECO:0000256" key="3">
    <source>
        <dbReference type="ARBA" id="ARBA00022475"/>
    </source>
</evidence>
<dbReference type="SUPFAM" id="SSF82861">
    <property type="entry name" value="Mechanosensitive channel protein MscS (YggB), transmembrane region"/>
    <property type="match status" value="1"/>
</dbReference>
<gene>
    <name evidence="11" type="ORF">GN331_09680</name>
</gene>
<keyword evidence="7" id="KW-0406">Ion transport</keyword>
<keyword evidence="7" id="KW-0997">Cell inner membrane</keyword>
<feature type="domain" description="BON" evidence="10">
    <location>
        <begin position="43"/>
        <end position="109"/>
    </location>
</feature>
<comment type="caution">
    <text evidence="11">The sequence shown here is derived from an EMBL/GenBank/DDBJ whole genome shotgun (WGS) entry which is preliminary data.</text>
</comment>
<evidence type="ECO:0000259" key="10">
    <source>
        <dbReference type="PROSITE" id="PS50914"/>
    </source>
</evidence>
<dbReference type="InterPro" id="IPR011066">
    <property type="entry name" value="MscS_channel_C_sf"/>
</dbReference>
<dbReference type="SUPFAM" id="SSF50182">
    <property type="entry name" value="Sm-like ribonucleoproteins"/>
    <property type="match status" value="1"/>
</dbReference>
<comment type="subcellular location">
    <subcellularLocation>
        <location evidence="7">Cell inner membrane</location>
        <topology evidence="7">Multi-pass membrane protein</topology>
    </subcellularLocation>
    <subcellularLocation>
        <location evidence="1">Cell membrane</location>
        <topology evidence="1">Multi-pass membrane protein</topology>
    </subcellularLocation>
</comment>